<name>C6X7W1_METGS</name>
<proteinExistence type="predicted"/>
<organism evidence="2 3">
    <name type="scientific">Methylovorus glucosotrophus (strain SIP3-4)</name>
    <dbReference type="NCBI Taxonomy" id="582744"/>
    <lineage>
        <taxon>Bacteria</taxon>
        <taxon>Pseudomonadati</taxon>
        <taxon>Pseudomonadota</taxon>
        <taxon>Betaproteobacteria</taxon>
        <taxon>Nitrosomonadales</taxon>
        <taxon>Methylophilaceae</taxon>
        <taxon>Methylovorus</taxon>
    </lineage>
</organism>
<reference evidence="2 3" key="2">
    <citation type="journal article" date="2011" name="J. Bacteriol.">
        <title>Genomes of three methylotrophs from a single niche uncover genetic and metabolic divergence of Methylophilaceae.</title>
        <authorList>
            <person name="Lapidus A."/>
            <person name="Clum A."/>
            <person name="Labutti K."/>
            <person name="Kaluzhnaya M.G."/>
            <person name="Lim S."/>
            <person name="Beck D.A."/>
            <person name="Glavina Del Rio T."/>
            <person name="Nolan M."/>
            <person name="Mavromatis K."/>
            <person name="Huntemann M."/>
            <person name="Lucas S."/>
            <person name="Lidstrom M.E."/>
            <person name="Ivanova N."/>
            <person name="Chistoserdova L."/>
        </authorList>
    </citation>
    <scope>NUCLEOTIDE SEQUENCE [LARGE SCALE GENOMIC DNA]</scope>
    <source>
        <strain evidence="2 3">SIP3-4</strain>
    </source>
</reference>
<dbReference type="RefSeq" id="WP_015830635.1">
    <property type="nucleotide sequence ID" value="NC_012969.1"/>
</dbReference>
<evidence type="ECO:0000313" key="2">
    <source>
        <dbReference type="EMBL" id="ACT51288.1"/>
    </source>
</evidence>
<dbReference type="AlphaFoldDB" id="C6X7W1"/>
<keyword evidence="3" id="KW-1185">Reference proteome</keyword>
<dbReference type="Proteomes" id="UP000002743">
    <property type="component" value="Chromosome"/>
</dbReference>
<protein>
    <submittedName>
        <fullName evidence="2">Uncharacterized protein</fullName>
    </submittedName>
</protein>
<feature type="transmembrane region" description="Helical" evidence="1">
    <location>
        <begin position="48"/>
        <end position="65"/>
    </location>
</feature>
<keyword evidence="1" id="KW-0472">Membrane</keyword>
<reference evidence="3" key="1">
    <citation type="submission" date="2009-07" db="EMBL/GenBank/DDBJ databases">
        <title>Complete sequence of chromosome of Methylovorus sp. SIP3-4.</title>
        <authorList>
            <person name="Lucas S."/>
            <person name="Copeland A."/>
            <person name="Lapidus A."/>
            <person name="Glavina del Rio T."/>
            <person name="Tice H."/>
            <person name="Bruce D."/>
            <person name="Goodwin L."/>
            <person name="Pitluck S."/>
            <person name="Clum A."/>
            <person name="Larimer F."/>
            <person name="Land M."/>
            <person name="Hauser L."/>
            <person name="Kyrpides N."/>
            <person name="Mikhailova N."/>
            <person name="Kayluzhnaya M."/>
            <person name="Chistoserdova L."/>
        </authorList>
    </citation>
    <scope>NUCLEOTIDE SEQUENCE [LARGE SCALE GENOMIC DNA]</scope>
    <source>
        <strain evidence="3">SIP3-4</strain>
    </source>
</reference>
<evidence type="ECO:0000256" key="1">
    <source>
        <dbReference type="SAM" id="Phobius"/>
    </source>
</evidence>
<sequence length="67" mass="7749">MKNNQAIVVKDNHKLIYSYDDLDKIKLYENALHDTYELNTNLIKENKVLKICLAILFICIAILGVNL</sequence>
<dbReference type="STRING" id="582744.Msip34_2046"/>
<dbReference type="KEGG" id="mei:Msip34_2046"/>
<keyword evidence="1" id="KW-0812">Transmembrane</keyword>
<evidence type="ECO:0000313" key="3">
    <source>
        <dbReference type="Proteomes" id="UP000002743"/>
    </source>
</evidence>
<dbReference type="HOGENOM" id="CLU_2807512_0_0_4"/>
<accession>C6X7W1</accession>
<gene>
    <name evidence="2" type="ordered locus">Msip34_2046</name>
</gene>
<dbReference type="EMBL" id="CP001674">
    <property type="protein sequence ID" value="ACT51288.1"/>
    <property type="molecule type" value="Genomic_DNA"/>
</dbReference>
<keyword evidence="1" id="KW-1133">Transmembrane helix</keyword>